<dbReference type="AlphaFoldDB" id="A0A5R9BKA8"/>
<evidence type="ECO:0000313" key="3">
    <source>
        <dbReference type="EMBL" id="TLQ01047.1"/>
    </source>
</evidence>
<dbReference type="RefSeq" id="WP_138251672.1">
    <property type="nucleotide sequence ID" value="NZ_VAVZ01000002.1"/>
</dbReference>
<gene>
    <name evidence="3" type="ORF">FEF26_00985</name>
</gene>
<name>A0A5R9BKA8_9MICC</name>
<dbReference type="Proteomes" id="UP000310458">
    <property type="component" value="Unassembled WGS sequence"/>
</dbReference>
<keyword evidence="1 3" id="KW-0378">Hydrolase</keyword>
<dbReference type="PANTHER" id="PTHR43794:SF11">
    <property type="entry name" value="AMIDOHYDROLASE-RELATED DOMAIN-CONTAINING PROTEIN"/>
    <property type="match status" value="1"/>
</dbReference>
<reference evidence="3 4" key="1">
    <citation type="submission" date="2019-05" db="EMBL/GenBank/DDBJ databases">
        <title>Nesterenkonia sp. GY074 isolated from the Southern Atlantic Ocean.</title>
        <authorList>
            <person name="Zhang G."/>
        </authorList>
    </citation>
    <scope>NUCLEOTIDE SEQUENCE [LARGE SCALE GENOMIC DNA]</scope>
    <source>
        <strain evidence="3 4">GY074</strain>
    </source>
</reference>
<dbReference type="GO" id="GO:0016810">
    <property type="term" value="F:hydrolase activity, acting on carbon-nitrogen (but not peptide) bonds"/>
    <property type="evidence" value="ECO:0007669"/>
    <property type="project" value="InterPro"/>
</dbReference>
<dbReference type="InterPro" id="IPR050287">
    <property type="entry name" value="MTA/SAH_deaminase"/>
</dbReference>
<feature type="domain" description="Amidohydrolase-related" evidence="2">
    <location>
        <begin position="54"/>
        <end position="422"/>
    </location>
</feature>
<dbReference type="OrthoDB" id="3204583at2"/>
<dbReference type="SUPFAM" id="SSF51338">
    <property type="entry name" value="Composite domain of metallo-dependent hydrolases"/>
    <property type="match status" value="2"/>
</dbReference>
<organism evidence="3 4">
    <name type="scientific">Nesterenkonia salmonea</name>
    <dbReference type="NCBI Taxonomy" id="1804987"/>
    <lineage>
        <taxon>Bacteria</taxon>
        <taxon>Bacillati</taxon>
        <taxon>Actinomycetota</taxon>
        <taxon>Actinomycetes</taxon>
        <taxon>Micrococcales</taxon>
        <taxon>Micrococcaceae</taxon>
        <taxon>Nesterenkonia</taxon>
    </lineage>
</organism>
<dbReference type="EMBL" id="VAVZ01000002">
    <property type="protein sequence ID" value="TLQ01047.1"/>
    <property type="molecule type" value="Genomic_DNA"/>
</dbReference>
<dbReference type="InterPro" id="IPR011059">
    <property type="entry name" value="Metal-dep_hydrolase_composite"/>
</dbReference>
<sequence length="479" mass="52615">MNQIAYRAPWIIAYQNGTHTLLKNGCVVVEGDTITHVGHGVPEDVDDVVETNSVISPGLISTHAHINESPVDKTIVEDANKRQFWNTSLIEILPIRGAAMTDSHRESCTNLSLAEHLRTGTTTVMHMGAPQDYLLEAIDRSGIRAYTTGSFRSGRWLTNDGKQVSYEWADDEGFSGLQRALDEVETIRSMKHPRIRPWLNPSQVDTCSENLLREAKKAADDSDVPITIHAAQSFTEFNEMTRRYGRTPIEWLADIGFLDERVMIGHGIFLGGTPAVNFHGDDLGLLADSGASVSYNAWTFARGGQNMFTYRKYLEAGVRVCLGTDSATQSMIESLRWTAVLGKVAEQRADGANSDEVFNSATVDAANYLGREDLGRIAPGAKADLLFFRTDSATMAPTRDPVKSIVYYAQPEDLTDVMVDGNFAVENGTVRGIDVARAAAEVQAAGEHIWESWPQGDWGGRTIDEHIPVSYPAFKESGS</sequence>
<protein>
    <submittedName>
        <fullName evidence="3">Amidohydrolase</fullName>
    </submittedName>
</protein>
<keyword evidence="4" id="KW-1185">Reference proteome</keyword>
<dbReference type="PANTHER" id="PTHR43794">
    <property type="entry name" value="AMINOHYDROLASE SSNA-RELATED"/>
    <property type="match status" value="1"/>
</dbReference>
<evidence type="ECO:0000256" key="1">
    <source>
        <dbReference type="ARBA" id="ARBA00022801"/>
    </source>
</evidence>
<accession>A0A5R9BKA8</accession>
<dbReference type="InterPro" id="IPR006680">
    <property type="entry name" value="Amidohydro-rel"/>
</dbReference>
<evidence type="ECO:0000259" key="2">
    <source>
        <dbReference type="Pfam" id="PF01979"/>
    </source>
</evidence>
<evidence type="ECO:0000313" key="4">
    <source>
        <dbReference type="Proteomes" id="UP000310458"/>
    </source>
</evidence>
<comment type="caution">
    <text evidence="3">The sequence shown here is derived from an EMBL/GenBank/DDBJ whole genome shotgun (WGS) entry which is preliminary data.</text>
</comment>
<proteinExistence type="predicted"/>
<dbReference type="SUPFAM" id="SSF51556">
    <property type="entry name" value="Metallo-dependent hydrolases"/>
    <property type="match status" value="1"/>
</dbReference>
<dbReference type="Gene3D" id="3.20.20.140">
    <property type="entry name" value="Metal-dependent hydrolases"/>
    <property type="match status" value="1"/>
</dbReference>
<dbReference type="Gene3D" id="2.30.40.10">
    <property type="entry name" value="Urease, subunit C, domain 1"/>
    <property type="match status" value="1"/>
</dbReference>
<dbReference type="InterPro" id="IPR032466">
    <property type="entry name" value="Metal_Hydrolase"/>
</dbReference>
<dbReference type="Pfam" id="PF01979">
    <property type="entry name" value="Amidohydro_1"/>
    <property type="match status" value="1"/>
</dbReference>